<dbReference type="InterPro" id="IPR045173">
    <property type="entry name" value="Cdt1"/>
</dbReference>
<gene>
    <name evidence="2" type="ORF">TIFTF001_040811</name>
</gene>
<feature type="compositionally biased region" description="Basic and acidic residues" evidence="1">
    <location>
        <begin position="368"/>
        <end position="385"/>
    </location>
</feature>
<dbReference type="GO" id="GO:0030174">
    <property type="term" value="P:regulation of DNA-templated DNA replication initiation"/>
    <property type="evidence" value="ECO:0007669"/>
    <property type="project" value="InterPro"/>
</dbReference>
<evidence type="ECO:0000313" key="3">
    <source>
        <dbReference type="Proteomes" id="UP001187192"/>
    </source>
</evidence>
<evidence type="ECO:0000313" key="2">
    <source>
        <dbReference type="EMBL" id="GMN26164.1"/>
    </source>
</evidence>
<keyword evidence="3" id="KW-1185">Reference proteome</keyword>
<sequence length="391" mass="43556">MVNPPPTPEKSTPLPRRWQLRCRSPGGVTGQWDLAAVGKGVVDLGEDNVWEDRQRWQLHWGGGPPEMATSLERAASGEIAAKPPLWLNRVPDAANYDDETTALSVLCRNFVKPKFPEKTFTYRHLAQLKFLLPEAIEIKRTLVHNERTLCMEQDLQITMNLGCEVPVAMLPEPFDVEQDLHSDSTRIPPSTDQVCDGISGEMQPVLSSENENPNSEPFLGTVAASEMAFATQYSYFTRDFALEATTKKLMNTHQIPRLWPPLKPPIDSDALLCLNTVSSEQIEFESSGDEAIHSELNKREDDGGESESEQNEDEEDDDGRESELSGDENINPESDQEEDDGSGSESSGSVSIDSKSEQEEDNGGQFESKGREAIYSESNQEEHGRTTPHHR</sequence>
<protein>
    <submittedName>
        <fullName evidence="2">Uncharacterized protein</fullName>
    </submittedName>
</protein>
<dbReference type="GO" id="GO:0003677">
    <property type="term" value="F:DNA binding"/>
    <property type="evidence" value="ECO:0007669"/>
    <property type="project" value="InterPro"/>
</dbReference>
<feature type="compositionally biased region" description="Low complexity" evidence="1">
    <location>
        <begin position="343"/>
        <end position="353"/>
    </location>
</feature>
<dbReference type="GO" id="GO:0071163">
    <property type="term" value="P:DNA replication preinitiation complex assembly"/>
    <property type="evidence" value="ECO:0007669"/>
    <property type="project" value="InterPro"/>
</dbReference>
<reference evidence="2" key="1">
    <citation type="submission" date="2023-07" db="EMBL/GenBank/DDBJ databases">
        <title>draft genome sequence of fig (Ficus carica).</title>
        <authorList>
            <person name="Takahashi T."/>
            <person name="Nishimura K."/>
        </authorList>
    </citation>
    <scope>NUCLEOTIDE SEQUENCE</scope>
</reference>
<feature type="compositionally biased region" description="Acidic residues" evidence="1">
    <location>
        <begin position="302"/>
        <end position="326"/>
    </location>
</feature>
<dbReference type="SUPFAM" id="SSF46785">
    <property type="entry name" value="Winged helix' DNA-binding domain"/>
    <property type="match status" value="1"/>
</dbReference>
<dbReference type="GO" id="GO:0005634">
    <property type="term" value="C:nucleus"/>
    <property type="evidence" value="ECO:0007669"/>
    <property type="project" value="TreeGrafter"/>
</dbReference>
<comment type="caution">
    <text evidence="2">The sequence shown here is derived from an EMBL/GenBank/DDBJ whole genome shotgun (WGS) entry which is preliminary data.</text>
</comment>
<dbReference type="Proteomes" id="UP001187192">
    <property type="component" value="Unassembled WGS sequence"/>
</dbReference>
<evidence type="ECO:0000256" key="1">
    <source>
        <dbReference type="SAM" id="MobiDB-lite"/>
    </source>
</evidence>
<dbReference type="AlphaFoldDB" id="A0AA87Z5S4"/>
<dbReference type="GO" id="GO:0000076">
    <property type="term" value="P:DNA replication checkpoint signaling"/>
    <property type="evidence" value="ECO:0007669"/>
    <property type="project" value="TreeGrafter"/>
</dbReference>
<organism evidence="2 3">
    <name type="scientific">Ficus carica</name>
    <name type="common">Common fig</name>
    <dbReference type="NCBI Taxonomy" id="3494"/>
    <lineage>
        <taxon>Eukaryota</taxon>
        <taxon>Viridiplantae</taxon>
        <taxon>Streptophyta</taxon>
        <taxon>Embryophyta</taxon>
        <taxon>Tracheophyta</taxon>
        <taxon>Spermatophyta</taxon>
        <taxon>Magnoliopsida</taxon>
        <taxon>eudicotyledons</taxon>
        <taxon>Gunneridae</taxon>
        <taxon>Pentapetalae</taxon>
        <taxon>rosids</taxon>
        <taxon>fabids</taxon>
        <taxon>Rosales</taxon>
        <taxon>Moraceae</taxon>
        <taxon>Ficeae</taxon>
        <taxon>Ficus</taxon>
    </lineage>
</organism>
<dbReference type="PANTHER" id="PTHR28637">
    <property type="entry name" value="DNA REPLICATION FACTOR CDT1"/>
    <property type="match status" value="1"/>
</dbReference>
<name>A0AA87Z5S4_FICCA</name>
<accession>A0AA87Z5S4</accession>
<feature type="compositionally biased region" description="Basic and acidic residues" evidence="1">
    <location>
        <begin position="290"/>
        <end position="301"/>
    </location>
</feature>
<dbReference type="EMBL" id="BTGU01001602">
    <property type="protein sequence ID" value="GMN26164.1"/>
    <property type="molecule type" value="Genomic_DNA"/>
</dbReference>
<feature type="region of interest" description="Disordered" evidence="1">
    <location>
        <begin position="283"/>
        <end position="391"/>
    </location>
</feature>
<dbReference type="PANTHER" id="PTHR28637:SF1">
    <property type="entry name" value="DNA REPLICATION FACTOR CDT1"/>
    <property type="match status" value="1"/>
</dbReference>
<dbReference type="GO" id="GO:0000278">
    <property type="term" value="P:mitotic cell cycle"/>
    <property type="evidence" value="ECO:0007669"/>
    <property type="project" value="TreeGrafter"/>
</dbReference>
<dbReference type="GO" id="GO:0070182">
    <property type="term" value="F:DNA polymerase binding"/>
    <property type="evidence" value="ECO:0007669"/>
    <property type="project" value="TreeGrafter"/>
</dbReference>
<dbReference type="InterPro" id="IPR036390">
    <property type="entry name" value="WH_DNA-bd_sf"/>
</dbReference>
<proteinExistence type="predicted"/>